<proteinExistence type="predicted"/>
<dbReference type="InterPro" id="IPR011006">
    <property type="entry name" value="CheY-like_superfamily"/>
</dbReference>
<organism evidence="4 5">
    <name type="scientific">Sphagnum troendelagicum</name>
    <dbReference type="NCBI Taxonomy" id="128251"/>
    <lineage>
        <taxon>Eukaryota</taxon>
        <taxon>Viridiplantae</taxon>
        <taxon>Streptophyta</taxon>
        <taxon>Embryophyta</taxon>
        <taxon>Bryophyta</taxon>
        <taxon>Sphagnophytina</taxon>
        <taxon>Sphagnopsida</taxon>
        <taxon>Sphagnales</taxon>
        <taxon>Sphagnaceae</taxon>
        <taxon>Sphagnum</taxon>
    </lineage>
</organism>
<dbReference type="InterPro" id="IPR001789">
    <property type="entry name" value="Sig_transdc_resp-reg_receiver"/>
</dbReference>
<feature type="region of interest" description="Disordered" evidence="2">
    <location>
        <begin position="309"/>
        <end position="330"/>
    </location>
</feature>
<evidence type="ECO:0000256" key="1">
    <source>
        <dbReference type="PROSITE-ProRule" id="PRU00169"/>
    </source>
</evidence>
<evidence type="ECO:0000313" key="5">
    <source>
        <dbReference type="Proteomes" id="UP001497512"/>
    </source>
</evidence>
<evidence type="ECO:0000313" key="4">
    <source>
        <dbReference type="EMBL" id="CAK9194588.1"/>
    </source>
</evidence>
<dbReference type="InterPro" id="IPR035965">
    <property type="entry name" value="PAS-like_dom_sf"/>
</dbReference>
<reference evidence="4" key="1">
    <citation type="submission" date="2024-02" db="EMBL/GenBank/DDBJ databases">
        <authorList>
            <consortium name="ELIXIR-Norway"/>
            <consortium name="Elixir Norway"/>
        </authorList>
    </citation>
    <scope>NUCLEOTIDE SEQUENCE</scope>
</reference>
<sequence>MVLEEAQNFGATRVKPLCLHGLSNELLNLSGGGASSYLEEEVTSQKKKISACEREALEFVLELAGPRRRIPAAAVPASARRQEYHPLVKEGGGVDVDISLVRADDLPVPLFAVDSLMRCVLWNKRAADLSGWLEPDLVQMPRFASTIFTRELTTFHNQKSGECKEEFEDFLLAASAGHGSSGGEIWKMRTKWGHELKVLLLASMCTDSGGVMSGGTMCVIMPFMMLGLHLDCNILPLDDVQDIDTEEEQLSSGNESPRDSDDEDLVPPEQPQSPSSEGGVDGLEMFCDPGTTALHGSSVCSQDWCKSEKGAQVSPGSKRGEQTLSGSARSKVMVVDPQASGRKSLTLMLERCGIEVTEACSSKEALWQFEQTLHKPDAGFSVLFMDLAVASADDYAAVCEIRQAEHKDFGSSRFTPQVLIVAVTNHDRWELANMEEYIQMGLEMGIDAIISRPSRVQQLRNILSDLGVCSEFLNKSPQAKSRCWRSPLILVRYQ</sequence>
<dbReference type="SUPFAM" id="SSF52172">
    <property type="entry name" value="CheY-like"/>
    <property type="match status" value="1"/>
</dbReference>
<dbReference type="SUPFAM" id="SSF55785">
    <property type="entry name" value="PYP-like sensor domain (PAS domain)"/>
    <property type="match status" value="1"/>
</dbReference>
<protein>
    <recommendedName>
        <fullName evidence="3">Response regulatory domain-containing protein</fullName>
    </recommendedName>
</protein>
<gene>
    <name evidence="4" type="ORF">CSSPTR1EN2_LOCUS2601</name>
</gene>
<feature type="modified residue" description="4-aspartylphosphate" evidence="1">
    <location>
        <position position="386"/>
    </location>
</feature>
<keyword evidence="5" id="KW-1185">Reference proteome</keyword>
<dbReference type="PANTHER" id="PTHR43228">
    <property type="entry name" value="TWO-COMPONENT RESPONSE REGULATOR"/>
    <property type="match status" value="1"/>
</dbReference>
<feature type="region of interest" description="Disordered" evidence="2">
    <location>
        <begin position="246"/>
        <end position="284"/>
    </location>
</feature>
<name>A0ABP0TEM3_9BRYO</name>
<dbReference type="PANTHER" id="PTHR43228:SF1">
    <property type="entry name" value="TWO-COMPONENT RESPONSE REGULATOR ARR22"/>
    <property type="match status" value="1"/>
</dbReference>
<accession>A0ABP0TEM3</accession>
<dbReference type="Gene3D" id="3.40.50.2300">
    <property type="match status" value="1"/>
</dbReference>
<feature type="domain" description="Response regulatory" evidence="3">
    <location>
        <begin position="331"/>
        <end position="467"/>
    </location>
</feature>
<dbReference type="EMBL" id="OZ019902">
    <property type="protein sequence ID" value="CAK9194588.1"/>
    <property type="molecule type" value="Genomic_DNA"/>
</dbReference>
<evidence type="ECO:0000259" key="3">
    <source>
        <dbReference type="PROSITE" id="PS50110"/>
    </source>
</evidence>
<dbReference type="SMART" id="SM00448">
    <property type="entry name" value="REC"/>
    <property type="match status" value="1"/>
</dbReference>
<evidence type="ECO:0000256" key="2">
    <source>
        <dbReference type="SAM" id="MobiDB-lite"/>
    </source>
</evidence>
<dbReference type="Proteomes" id="UP001497512">
    <property type="component" value="Chromosome 10"/>
</dbReference>
<dbReference type="PROSITE" id="PS50110">
    <property type="entry name" value="RESPONSE_REGULATORY"/>
    <property type="match status" value="1"/>
</dbReference>
<keyword evidence="1" id="KW-0597">Phosphoprotein</keyword>
<dbReference type="InterPro" id="IPR052048">
    <property type="entry name" value="ST_Response_Regulator"/>
</dbReference>